<accession>A0A317AZ88</accession>
<evidence type="ECO:0000313" key="1">
    <source>
        <dbReference type="EMBL" id="KAI1513779.1"/>
    </source>
</evidence>
<organism evidence="1 2">
    <name type="scientific">Pyrenophora tritici-repentis</name>
    <dbReference type="NCBI Taxonomy" id="45151"/>
    <lineage>
        <taxon>Eukaryota</taxon>
        <taxon>Fungi</taxon>
        <taxon>Dikarya</taxon>
        <taxon>Ascomycota</taxon>
        <taxon>Pezizomycotina</taxon>
        <taxon>Dothideomycetes</taxon>
        <taxon>Pleosporomycetidae</taxon>
        <taxon>Pleosporales</taxon>
        <taxon>Pleosporineae</taxon>
        <taxon>Pleosporaceae</taxon>
        <taxon>Pyrenophora</taxon>
    </lineage>
</organism>
<evidence type="ECO:0000313" key="2">
    <source>
        <dbReference type="Proteomes" id="UP000249757"/>
    </source>
</evidence>
<dbReference type="Proteomes" id="UP000249757">
    <property type="component" value="Unassembled WGS sequence"/>
</dbReference>
<reference evidence="2" key="1">
    <citation type="journal article" date="2022" name="Microb. Genom.">
        <title>A global pangenome for the wheat fungal pathogen Pyrenophora tritici-repentis and prediction of effector protein structural homology.</title>
        <authorList>
            <person name="Moolhuijzen P.M."/>
            <person name="See P.T."/>
            <person name="Shi G."/>
            <person name="Powell H.R."/>
            <person name="Cockram J."/>
            <person name="Jorgensen L.N."/>
            <person name="Benslimane H."/>
            <person name="Strelkov S.E."/>
            <person name="Turner J."/>
            <person name="Liu Z."/>
            <person name="Moffat C.S."/>
        </authorList>
    </citation>
    <scope>NUCLEOTIDE SEQUENCE [LARGE SCALE GENOMIC DNA]</scope>
</reference>
<comment type="caution">
    <text evidence="1">The sequence shown here is derived from an EMBL/GenBank/DDBJ whole genome shotgun (WGS) entry which is preliminary data.</text>
</comment>
<dbReference type="AlphaFoldDB" id="A0A317AZ88"/>
<name>A0A317AZ88_9PLEO</name>
<keyword evidence="2" id="KW-1185">Reference proteome</keyword>
<protein>
    <submittedName>
        <fullName evidence="1">Uncharacterized protein</fullName>
    </submittedName>
</protein>
<gene>
    <name evidence="1" type="ORF">Ptr86124_007681</name>
</gene>
<proteinExistence type="predicted"/>
<dbReference type="EMBL" id="NRDI02000009">
    <property type="protein sequence ID" value="KAI1513779.1"/>
    <property type="molecule type" value="Genomic_DNA"/>
</dbReference>
<sequence length="59" mass="6812">MKLPPQNIQDAINSNDIETLQSWLPEMSTSKSSWLDSYRLQITDNIEARAQWHVPENGL</sequence>